<comment type="caution">
    <text evidence="2">The sequence shown here is derived from an EMBL/GenBank/DDBJ whole genome shotgun (WGS) entry which is preliminary data.</text>
</comment>
<dbReference type="InterPro" id="IPR032710">
    <property type="entry name" value="NTF2-like_dom_sf"/>
</dbReference>
<keyword evidence="3" id="KW-1185">Reference proteome</keyword>
<dbReference type="EMBL" id="VIKS01000013">
    <property type="protein sequence ID" value="TQV84938.1"/>
    <property type="molecule type" value="Genomic_DNA"/>
</dbReference>
<proteinExistence type="predicted"/>
<organism evidence="2 3">
    <name type="scientific">Aliikangiella coralliicola</name>
    <dbReference type="NCBI Taxonomy" id="2592383"/>
    <lineage>
        <taxon>Bacteria</taxon>
        <taxon>Pseudomonadati</taxon>
        <taxon>Pseudomonadota</taxon>
        <taxon>Gammaproteobacteria</taxon>
        <taxon>Oceanospirillales</taxon>
        <taxon>Pleioneaceae</taxon>
        <taxon>Aliikangiella</taxon>
    </lineage>
</organism>
<protein>
    <submittedName>
        <fullName evidence="2">Nuclear transport factor 2 family protein</fullName>
    </submittedName>
</protein>
<evidence type="ECO:0000313" key="2">
    <source>
        <dbReference type="EMBL" id="TQV84938.1"/>
    </source>
</evidence>
<reference evidence="2 3" key="1">
    <citation type="submission" date="2019-07" db="EMBL/GenBank/DDBJ databases">
        <title>Draft genome for Aliikangiella sp. M105.</title>
        <authorList>
            <person name="Wang G."/>
        </authorList>
    </citation>
    <scope>NUCLEOTIDE SEQUENCE [LARGE SCALE GENOMIC DNA]</scope>
    <source>
        <strain evidence="2 3">M105</strain>
    </source>
</reference>
<dbReference type="Pfam" id="PF12680">
    <property type="entry name" value="SnoaL_2"/>
    <property type="match status" value="1"/>
</dbReference>
<sequence>MVILEKFKSTYQQLNSTNIDSIGELYANEIIFTDPFHRVEGLPELKQYFANQYQNIDTVEFSFGEAIYQGARFFVEWEMNLKHPRLNGNQPFCVPGCTLFRVNQDNQIIFHRDYFDAGTLLYERLPIIGGLVNWVKRKF</sequence>
<dbReference type="Proteomes" id="UP000315439">
    <property type="component" value="Unassembled WGS sequence"/>
</dbReference>
<evidence type="ECO:0000259" key="1">
    <source>
        <dbReference type="Pfam" id="PF12680"/>
    </source>
</evidence>
<evidence type="ECO:0000313" key="3">
    <source>
        <dbReference type="Proteomes" id="UP000315439"/>
    </source>
</evidence>
<feature type="domain" description="SnoaL-like" evidence="1">
    <location>
        <begin position="11"/>
        <end position="109"/>
    </location>
</feature>
<gene>
    <name evidence="2" type="ORF">FLL46_21325</name>
</gene>
<dbReference type="Gene3D" id="3.10.450.50">
    <property type="match status" value="1"/>
</dbReference>
<dbReference type="SUPFAM" id="SSF54427">
    <property type="entry name" value="NTF2-like"/>
    <property type="match status" value="1"/>
</dbReference>
<dbReference type="AlphaFoldDB" id="A0A545U638"/>
<accession>A0A545U638</accession>
<dbReference type="OrthoDB" id="1115105at2"/>
<name>A0A545U638_9GAMM</name>
<dbReference type="InterPro" id="IPR037401">
    <property type="entry name" value="SnoaL-like"/>
</dbReference>